<dbReference type="InterPro" id="IPR050190">
    <property type="entry name" value="UPF0213_domain"/>
</dbReference>
<evidence type="ECO:0000313" key="3">
    <source>
        <dbReference type="Proteomes" id="UP000439022"/>
    </source>
</evidence>
<dbReference type="EMBL" id="WKJO01000001">
    <property type="protein sequence ID" value="MRX21180.1"/>
    <property type="molecule type" value="Genomic_DNA"/>
</dbReference>
<name>A0A6A8GHH5_9EURY</name>
<protein>
    <submittedName>
        <fullName evidence="2">GIY-YIG nuclease family protein</fullName>
    </submittedName>
</protein>
<accession>A0A6A8GHH5</accession>
<organism evidence="2 3">
    <name type="scientific">Haloferax litoreum</name>
    <dbReference type="NCBI Taxonomy" id="2666140"/>
    <lineage>
        <taxon>Archaea</taxon>
        <taxon>Methanobacteriati</taxon>
        <taxon>Methanobacteriota</taxon>
        <taxon>Stenosarchaea group</taxon>
        <taxon>Halobacteria</taxon>
        <taxon>Halobacteriales</taxon>
        <taxon>Haloferacaceae</taxon>
        <taxon>Haloferax</taxon>
    </lineage>
</organism>
<evidence type="ECO:0000259" key="1">
    <source>
        <dbReference type="PROSITE" id="PS50164"/>
    </source>
</evidence>
<dbReference type="Pfam" id="PF01541">
    <property type="entry name" value="GIY-YIG"/>
    <property type="match status" value="1"/>
</dbReference>
<dbReference type="RefSeq" id="WP_151161806.1">
    <property type="nucleotide sequence ID" value="NZ_WKJO01000001.1"/>
</dbReference>
<gene>
    <name evidence="2" type="ORF">GJR96_04305</name>
</gene>
<dbReference type="InterPro" id="IPR035901">
    <property type="entry name" value="GIY-YIG_endonuc_sf"/>
</dbReference>
<dbReference type="SUPFAM" id="SSF82771">
    <property type="entry name" value="GIY-YIG endonuclease"/>
    <property type="match status" value="1"/>
</dbReference>
<dbReference type="PANTHER" id="PTHR34477:SF1">
    <property type="entry name" value="UPF0213 PROTEIN YHBQ"/>
    <property type="match status" value="1"/>
</dbReference>
<keyword evidence="3" id="KW-1185">Reference proteome</keyword>
<dbReference type="PROSITE" id="PS50164">
    <property type="entry name" value="GIY_YIG"/>
    <property type="match status" value="1"/>
</dbReference>
<sequence>MHFVYVLQCDDESLYTGYTTDVERRVAEHNAGDGAKYTRGRTPVELVHVEEFDSKSAAMSREYEIKQLSRQQKLSLVEP</sequence>
<evidence type="ECO:0000313" key="2">
    <source>
        <dbReference type="EMBL" id="MRX21180.1"/>
    </source>
</evidence>
<dbReference type="PANTHER" id="PTHR34477">
    <property type="entry name" value="UPF0213 PROTEIN YHBQ"/>
    <property type="match status" value="1"/>
</dbReference>
<dbReference type="Gene3D" id="3.40.1440.10">
    <property type="entry name" value="GIY-YIG endonuclease"/>
    <property type="match status" value="1"/>
</dbReference>
<dbReference type="InterPro" id="IPR000305">
    <property type="entry name" value="GIY-YIG_endonuc"/>
</dbReference>
<comment type="caution">
    <text evidence="2">The sequence shown here is derived from an EMBL/GenBank/DDBJ whole genome shotgun (WGS) entry which is preliminary data.</text>
</comment>
<reference evidence="2 3" key="1">
    <citation type="submission" date="2019-11" db="EMBL/GenBank/DDBJ databases">
        <title>Whole genome sequence of Haloferax sp. MBLA0076.</title>
        <authorList>
            <person name="Seo M.-J."/>
            <person name="Cho E.-S."/>
        </authorList>
    </citation>
    <scope>NUCLEOTIDE SEQUENCE [LARGE SCALE GENOMIC DNA]</scope>
    <source>
        <strain evidence="2 3">MBLA0076</strain>
    </source>
</reference>
<dbReference type="AlphaFoldDB" id="A0A6A8GHH5"/>
<feature type="domain" description="GIY-YIG" evidence="1">
    <location>
        <begin position="1"/>
        <end position="75"/>
    </location>
</feature>
<dbReference type="Proteomes" id="UP000439022">
    <property type="component" value="Unassembled WGS sequence"/>
</dbReference>
<dbReference type="CDD" id="cd10456">
    <property type="entry name" value="GIY-YIG_UPF0213"/>
    <property type="match status" value="1"/>
</dbReference>
<proteinExistence type="predicted"/>